<dbReference type="Proteomes" id="UP001160390">
    <property type="component" value="Unassembled WGS sequence"/>
</dbReference>
<feature type="region of interest" description="Disordered" evidence="1">
    <location>
        <begin position="1"/>
        <end position="70"/>
    </location>
</feature>
<name>A0AA35M637_9HYPO</name>
<gene>
    <name evidence="2" type="ORF">CCHLO57077_00010081</name>
</gene>
<dbReference type="AlphaFoldDB" id="A0AA35M637"/>
<evidence type="ECO:0000313" key="3">
    <source>
        <dbReference type="Proteomes" id="UP001160390"/>
    </source>
</evidence>
<evidence type="ECO:0000313" key="2">
    <source>
        <dbReference type="EMBL" id="CAI6090845.1"/>
    </source>
</evidence>
<dbReference type="EMBL" id="CABFNP030001042">
    <property type="protein sequence ID" value="CAI6090845.1"/>
    <property type="molecule type" value="Genomic_DNA"/>
</dbReference>
<comment type="caution">
    <text evidence="2">The sequence shown here is derived from an EMBL/GenBank/DDBJ whole genome shotgun (WGS) entry which is preliminary data.</text>
</comment>
<accession>A0AA35M637</accession>
<protein>
    <submittedName>
        <fullName evidence="2">Uncharacterized protein</fullName>
    </submittedName>
</protein>
<evidence type="ECO:0000256" key="1">
    <source>
        <dbReference type="SAM" id="MobiDB-lite"/>
    </source>
</evidence>
<sequence>MGGLRPSRRGLCTQQGLKRQASPETPYHTFRYDTSEDFETEGAYDGKPSALKGRASPVSQDDDYRFDTSKDQTILPNGRIPKCLTDYKFDCVGTKEMDLRWSRRTRLNGPSIPPIATSVYPLSSDLTNIFSSFSSENKHLPLLEARPSSLSLTIRSGIWS</sequence>
<organism evidence="2 3">
    <name type="scientific">Clonostachys chloroleuca</name>
    <dbReference type="NCBI Taxonomy" id="1926264"/>
    <lineage>
        <taxon>Eukaryota</taxon>
        <taxon>Fungi</taxon>
        <taxon>Dikarya</taxon>
        <taxon>Ascomycota</taxon>
        <taxon>Pezizomycotina</taxon>
        <taxon>Sordariomycetes</taxon>
        <taxon>Hypocreomycetidae</taxon>
        <taxon>Hypocreales</taxon>
        <taxon>Bionectriaceae</taxon>
        <taxon>Clonostachys</taxon>
    </lineage>
</organism>
<reference evidence="2" key="1">
    <citation type="submission" date="2023-01" db="EMBL/GenBank/DDBJ databases">
        <authorList>
            <person name="Piombo E."/>
        </authorList>
    </citation>
    <scope>NUCLEOTIDE SEQUENCE</scope>
</reference>
<proteinExistence type="predicted"/>
<keyword evidence="3" id="KW-1185">Reference proteome</keyword>